<name>A0AAN7F2V1_QUERU</name>
<dbReference type="Proteomes" id="UP001324115">
    <property type="component" value="Unassembled WGS sequence"/>
</dbReference>
<reference evidence="2 3" key="1">
    <citation type="journal article" date="2023" name="G3 (Bethesda)">
        <title>A haplotype-resolved chromosome-scale genome for Quercus rubra L. provides insights into the genetics of adaptive traits for red oak species.</title>
        <authorList>
            <person name="Kapoor B."/>
            <person name="Jenkins J."/>
            <person name="Schmutz J."/>
            <person name="Zhebentyayeva T."/>
            <person name="Kuelheim C."/>
            <person name="Coggeshall M."/>
            <person name="Heim C."/>
            <person name="Lasky J.R."/>
            <person name="Leites L."/>
            <person name="Islam-Faridi N."/>
            <person name="Romero-Severson J."/>
            <person name="DeLeo V.L."/>
            <person name="Lucas S.M."/>
            <person name="Lazic D."/>
            <person name="Gailing O."/>
            <person name="Carlson J."/>
            <person name="Staton M."/>
        </authorList>
    </citation>
    <scope>NUCLEOTIDE SEQUENCE [LARGE SCALE GENOMIC DNA]</scope>
    <source>
        <strain evidence="2">Pseudo-F2</strain>
    </source>
</reference>
<dbReference type="AlphaFoldDB" id="A0AAN7F2V1"/>
<feature type="signal peptide" evidence="1">
    <location>
        <begin position="1"/>
        <end position="19"/>
    </location>
</feature>
<dbReference type="EMBL" id="JAXUIC010000006">
    <property type="protein sequence ID" value="KAK4584432.1"/>
    <property type="molecule type" value="Genomic_DNA"/>
</dbReference>
<protein>
    <recommendedName>
        <fullName evidence="4">Defensin-like protein</fullName>
    </recommendedName>
</protein>
<proteinExistence type="predicted"/>
<organism evidence="2 3">
    <name type="scientific">Quercus rubra</name>
    <name type="common">Northern red oak</name>
    <name type="synonym">Quercus borealis</name>
    <dbReference type="NCBI Taxonomy" id="3512"/>
    <lineage>
        <taxon>Eukaryota</taxon>
        <taxon>Viridiplantae</taxon>
        <taxon>Streptophyta</taxon>
        <taxon>Embryophyta</taxon>
        <taxon>Tracheophyta</taxon>
        <taxon>Spermatophyta</taxon>
        <taxon>Magnoliopsida</taxon>
        <taxon>eudicotyledons</taxon>
        <taxon>Gunneridae</taxon>
        <taxon>Pentapetalae</taxon>
        <taxon>rosids</taxon>
        <taxon>fabids</taxon>
        <taxon>Fagales</taxon>
        <taxon>Fagaceae</taxon>
        <taxon>Quercus</taxon>
    </lineage>
</organism>
<evidence type="ECO:0000313" key="2">
    <source>
        <dbReference type="EMBL" id="KAK4584432.1"/>
    </source>
</evidence>
<comment type="caution">
    <text evidence="2">The sequence shown here is derived from an EMBL/GenBank/DDBJ whole genome shotgun (WGS) entry which is preliminary data.</text>
</comment>
<sequence length="96" mass="10463">MKSISKFAVFIVFLLLNSGNDLIMRAQALGNCDDPFDPFARKEGVFFFLMGLLGVVCDIETCDSICKADYGGAVAHGFCDTVKAPNYGCICRHPCE</sequence>
<evidence type="ECO:0000256" key="1">
    <source>
        <dbReference type="SAM" id="SignalP"/>
    </source>
</evidence>
<keyword evidence="3" id="KW-1185">Reference proteome</keyword>
<accession>A0AAN7F2V1</accession>
<gene>
    <name evidence="2" type="ORF">RGQ29_022241</name>
</gene>
<evidence type="ECO:0000313" key="3">
    <source>
        <dbReference type="Proteomes" id="UP001324115"/>
    </source>
</evidence>
<keyword evidence="1" id="KW-0732">Signal</keyword>
<evidence type="ECO:0008006" key="4">
    <source>
        <dbReference type="Google" id="ProtNLM"/>
    </source>
</evidence>
<feature type="chain" id="PRO_5042936268" description="Defensin-like protein" evidence="1">
    <location>
        <begin position="20"/>
        <end position="96"/>
    </location>
</feature>